<dbReference type="GO" id="GO:0080120">
    <property type="term" value="P:CAAX-box protein maturation"/>
    <property type="evidence" value="ECO:0007669"/>
    <property type="project" value="UniProtKB-ARBA"/>
</dbReference>
<keyword evidence="1" id="KW-1133">Transmembrane helix</keyword>
<feature type="transmembrane region" description="Helical" evidence="1">
    <location>
        <begin position="7"/>
        <end position="26"/>
    </location>
</feature>
<name>A0A4P6ZZX8_9BACL</name>
<gene>
    <name evidence="3" type="ORF">E2636_12470</name>
</gene>
<feature type="transmembrane region" description="Helical" evidence="1">
    <location>
        <begin position="119"/>
        <end position="138"/>
    </location>
</feature>
<keyword evidence="1" id="KW-0472">Membrane</keyword>
<dbReference type="GO" id="GO:0006508">
    <property type="term" value="P:proteolysis"/>
    <property type="evidence" value="ECO:0007669"/>
    <property type="project" value="UniProtKB-KW"/>
</dbReference>
<feature type="transmembrane region" description="Helical" evidence="1">
    <location>
        <begin position="38"/>
        <end position="58"/>
    </location>
</feature>
<dbReference type="InterPro" id="IPR003675">
    <property type="entry name" value="Rce1/LyrA-like_dom"/>
</dbReference>
<keyword evidence="1" id="KW-0812">Transmembrane</keyword>
<evidence type="ECO:0000313" key="3">
    <source>
        <dbReference type="EMBL" id="QBP41913.1"/>
    </source>
</evidence>
<organism evidence="3 4">
    <name type="scientific">Paenisporosarcina antarctica</name>
    <dbReference type="NCBI Taxonomy" id="417367"/>
    <lineage>
        <taxon>Bacteria</taxon>
        <taxon>Bacillati</taxon>
        <taxon>Bacillota</taxon>
        <taxon>Bacilli</taxon>
        <taxon>Bacillales</taxon>
        <taxon>Caryophanaceae</taxon>
        <taxon>Paenisporosarcina</taxon>
    </lineage>
</organism>
<keyword evidence="3" id="KW-0645">Protease</keyword>
<keyword evidence="3" id="KW-0482">Metalloprotease</keyword>
<feature type="domain" description="CAAX prenyl protease 2/Lysostaphin resistance protein A-like" evidence="2">
    <location>
        <begin position="122"/>
        <end position="217"/>
    </location>
</feature>
<feature type="transmembrane region" description="Helical" evidence="1">
    <location>
        <begin position="159"/>
        <end position="178"/>
    </location>
</feature>
<dbReference type="Proteomes" id="UP000294292">
    <property type="component" value="Chromosome"/>
</dbReference>
<protein>
    <submittedName>
        <fullName evidence="3">CPBP family intramembrane metalloprotease</fullName>
    </submittedName>
</protein>
<feature type="transmembrane region" description="Helical" evidence="1">
    <location>
        <begin position="79"/>
        <end position="99"/>
    </location>
</feature>
<dbReference type="AlphaFoldDB" id="A0A4P6ZZX8"/>
<dbReference type="OrthoDB" id="2966462at2"/>
<evidence type="ECO:0000259" key="2">
    <source>
        <dbReference type="Pfam" id="PF02517"/>
    </source>
</evidence>
<evidence type="ECO:0000313" key="4">
    <source>
        <dbReference type="Proteomes" id="UP000294292"/>
    </source>
</evidence>
<dbReference type="GO" id="GO:0004175">
    <property type="term" value="F:endopeptidase activity"/>
    <property type="evidence" value="ECO:0007669"/>
    <property type="project" value="UniProtKB-ARBA"/>
</dbReference>
<dbReference type="KEGG" id="panc:E2636_12470"/>
<dbReference type="EMBL" id="CP038015">
    <property type="protein sequence ID" value="QBP41913.1"/>
    <property type="molecule type" value="Genomic_DNA"/>
</dbReference>
<keyword evidence="3" id="KW-0378">Hydrolase</keyword>
<accession>A0A4P6ZZX8</accession>
<sequence length="227" mass="25359">MIKSLVMWFLIIFVGFILFALTQVPFQMGFLGGYQGMNLTIIGILQAALIIPLIYFSLRYMKLDFTKIGFTSSKWKEDALLGSIVAICWALIQFIWLIPNTGGDGRADISGILTMLDHQWINILWYIPLGVIGGGLTEELYNRGFVIGAIAGIFRNSRIALYIAAIFAIIFFAAGHLPININEWVDLLVPSTVYTLLYLYTKRLTASIIAHGLWNVLAVIGIFIIYG</sequence>
<dbReference type="RefSeq" id="WP_134210484.1">
    <property type="nucleotide sequence ID" value="NZ_CP038015.1"/>
</dbReference>
<keyword evidence="4" id="KW-1185">Reference proteome</keyword>
<feature type="transmembrane region" description="Helical" evidence="1">
    <location>
        <begin position="208"/>
        <end position="226"/>
    </location>
</feature>
<proteinExistence type="predicted"/>
<dbReference type="Pfam" id="PF02517">
    <property type="entry name" value="Rce1-like"/>
    <property type="match status" value="1"/>
</dbReference>
<evidence type="ECO:0000256" key="1">
    <source>
        <dbReference type="SAM" id="Phobius"/>
    </source>
</evidence>
<reference evidence="3 4" key="1">
    <citation type="submission" date="2019-03" db="EMBL/GenBank/DDBJ databases">
        <title>Complete genome sequence of Paenisporosarcina antarctica CGMCC 1.6503T.</title>
        <authorList>
            <person name="Rong J.-C."/>
            <person name="Chi N.-Y."/>
            <person name="Zhang Q.-F."/>
        </authorList>
    </citation>
    <scope>NUCLEOTIDE SEQUENCE [LARGE SCALE GENOMIC DNA]</scope>
    <source>
        <strain evidence="3 4">CGMCC 1.6503</strain>
    </source>
</reference>
<dbReference type="GO" id="GO:0008237">
    <property type="term" value="F:metallopeptidase activity"/>
    <property type="evidence" value="ECO:0007669"/>
    <property type="project" value="UniProtKB-KW"/>
</dbReference>